<dbReference type="PRINTS" id="PR00455">
    <property type="entry name" value="HTHTETR"/>
</dbReference>
<dbReference type="InterPro" id="IPR009057">
    <property type="entry name" value="Homeodomain-like_sf"/>
</dbReference>
<evidence type="ECO:0000256" key="1">
    <source>
        <dbReference type="ARBA" id="ARBA00023015"/>
    </source>
</evidence>
<dbReference type="PANTHER" id="PTHR47506">
    <property type="entry name" value="TRANSCRIPTIONAL REGULATORY PROTEIN"/>
    <property type="match status" value="1"/>
</dbReference>
<protein>
    <submittedName>
        <fullName evidence="6">TetR/AcrR family transcriptional regulator</fullName>
    </submittedName>
</protein>
<dbReference type="InterPro" id="IPR001647">
    <property type="entry name" value="HTH_TetR"/>
</dbReference>
<dbReference type="Gene3D" id="1.10.357.10">
    <property type="entry name" value="Tetracycline Repressor, domain 2"/>
    <property type="match status" value="1"/>
</dbReference>
<proteinExistence type="predicted"/>
<dbReference type="Pfam" id="PF00440">
    <property type="entry name" value="TetR_N"/>
    <property type="match status" value="1"/>
</dbReference>
<sequence length="197" mass="21172">MRYPAAETAEKHARILDEAAKLFRKNGFSGAGVSEIMKAAGLTHGGFYSHFASKTDLSSEVLGHVMEKTLKHSVDGIPASETPSQAKQTFITDYLSAGHCDSPETGCAMPTLATEVGRNPALRPMFSKHLKRLISRVTSRFGWKAGIDQEQQAIALLSSIVGALVLARAVEDKALSDKILQSVRDVLTEDTSSTRGA</sequence>
<reference evidence="6 7" key="1">
    <citation type="submission" date="2018-10" db="EMBL/GenBank/DDBJ databases">
        <title>Parasedimentitalea marina sp. nov., a psychrophilic bacterium isolated from deep seawater of the New Britain Trench.</title>
        <authorList>
            <person name="Cao J."/>
        </authorList>
    </citation>
    <scope>NUCLEOTIDE SEQUENCE [LARGE SCALE GENOMIC DNA]</scope>
    <source>
        <strain evidence="6 7">W43</strain>
    </source>
</reference>
<dbReference type="Gene3D" id="1.10.10.60">
    <property type="entry name" value="Homeodomain-like"/>
    <property type="match status" value="1"/>
</dbReference>
<dbReference type="GO" id="GO:0003677">
    <property type="term" value="F:DNA binding"/>
    <property type="evidence" value="ECO:0007669"/>
    <property type="project" value="UniProtKB-UniRule"/>
</dbReference>
<evidence type="ECO:0000313" key="6">
    <source>
        <dbReference type="EMBL" id="AZV77041.1"/>
    </source>
</evidence>
<dbReference type="SUPFAM" id="SSF48498">
    <property type="entry name" value="Tetracyclin repressor-like, C-terminal domain"/>
    <property type="match status" value="1"/>
</dbReference>
<organism evidence="6 7">
    <name type="scientific">Parasedimentitalea marina</name>
    <dbReference type="NCBI Taxonomy" id="2483033"/>
    <lineage>
        <taxon>Bacteria</taxon>
        <taxon>Pseudomonadati</taxon>
        <taxon>Pseudomonadota</taxon>
        <taxon>Alphaproteobacteria</taxon>
        <taxon>Rhodobacterales</taxon>
        <taxon>Paracoccaceae</taxon>
        <taxon>Parasedimentitalea</taxon>
    </lineage>
</organism>
<name>A0A3T0MZ57_9RHOB</name>
<evidence type="ECO:0000313" key="7">
    <source>
        <dbReference type="Proteomes" id="UP000283063"/>
    </source>
</evidence>
<dbReference type="Proteomes" id="UP000283063">
    <property type="component" value="Chromosome"/>
</dbReference>
<keyword evidence="2 4" id="KW-0238">DNA-binding</keyword>
<evidence type="ECO:0000259" key="5">
    <source>
        <dbReference type="PROSITE" id="PS50977"/>
    </source>
</evidence>
<dbReference type="AlphaFoldDB" id="A0A3T0MZ57"/>
<dbReference type="PANTHER" id="PTHR47506:SF7">
    <property type="entry name" value="TRANSCRIPTIONAL REGULATORY PROTEIN"/>
    <property type="match status" value="1"/>
</dbReference>
<dbReference type="SUPFAM" id="SSF46689">
    <property type="entry name" value="Homeodomain-like"/>
    <property type="match status" value="1"/>
</dbReference>
<dbReference type="KEGG" id="sedi:EBB79_03455"/>
<dbReference type="PROSITE" id="PS50977">
    <property type="entry name" value="HTH_TETR_2"/>
    <property type="match status" value="1"/>
</dbReference>
<dbReference type="OrthoDB" id="3218408at2"/>
<dbReference type="InterPro" id="IPR036271">
    <property type="entry name" value="Tet_transcr_reg_TetR-rel_C_sf"/>
</dbReference>
<evidence type="ECO:0000256" key="3">
    <source>
        <dbReference type="ARBA" id="ARBA00023163"/>
    </source>
</evidence>
<evidence type="ECO:0000256" key="4">
    <source>
        <dbReference type="PROSITE-ProRule" id="PRU00335"/>
    </source>
</evidence>
<evidence type="ECO:0000256" key="2">
    <source>
        <dbReference type="ARBA" id="ARBA00023125"/>
    </source>
</evidence>
<feature type="domain" description="HTH tetR-type" evidence="5">
    <location>
        <begin position="9"/>
        <end position="69"/>
    </location>
</feature>
<keyword evidence="7" id="KW-1185">Reference proteome</keyword>
<gene>
    <name evidence="6" type="ORF">EBB79_03455</name>
</gene>
<accession>A0A3T0MZ57</accession>
<keyword evidence="1" id="KW-0805">Transcription regulation</keyword>
<dbReference type="EMBL" id="CP033219">
    <property type="protein sequence ID" value="AZV77041.1"/>
    <property type="molecule type" value="Genomic_DNA"/>
</dbReference>
<dbReference type="RefSeq" id="WP_127747587.1">
    <property type="nucleotide sequence ID" value="NZ_CP033219.1"/>
</dbReference>
<keyword evidence="3" id="KW-0804">Transcription</keyword>
<feature type="DNA-binding region" description="H-T-H motif" evidence="4">
    <location>
        <begin position="32"/>
        <end position="51"/>
    </location>
</feature>